<gene>
    <name evidence="2" type="ORF">E6G99_09200</name>
</gene>
<dbReference type="Pfam" id="PF13692">
    <property type="entry name" value="Glyco_trans_1_4"/>
    <property type="match status" value="1"/>
</dbReference>
<dbReference type="SUPFAM" id="SSF53756">
    <property type="entry name" value="UDP-Glycosyltransferase/glycogen phosphorylase"/>
    <property type="match status" value="1"/>
</dbReference>
<accession>A0A537LDP3</accession>
<keyword evidence="2" id="KW-0808">Transferase</keyword>
<dbReference type="GO" id="GO:0016740">
    <property type="term" value="F:transferase activity"/>
    <property type="evidence" value="ECO:0007669"/>
    <property type="project" value="UniProtKB-KW"/>
</dbReference>
<evidence type="ECO:0000313" key="3">
    <source>
        <dbReference type="Proteomes" id="UP000318661"/>
    </source>
</evidence>
<protein>
    <submittedName>
        <fullName evidence="2">Glycosyltransferase</fullName>
    </submittedName>
</protein>
<dbReference type="PANTHER" id="PTHR12526">
    <property type="entry name" value="GLYCOSYLTRANSFERASE"/>
    <property type="match status" value="1"/>
</dbReference>
<reference evidence="2 3" key="1">
    <citation type="journal article" date="2019" name="Nat. Microbiol.">
        <title>Mediterranean grassland soil C-N compound turnover is dependent on rainfall and depth, and is mediated by genomically divergent microorganisms.</title>
        <authorList>
            <person name="Diamond S."/>
            <person name="Andeer P.F."/>
            <person name="Li Z."/>
            <person name="Crits-Christoph A."/>
            <person name="Burstein D."/>
            <person name="Anantharaman K."/>
            <person name="Lane K.R."/>
            <person name="Thomas B.C."/>
            <person name="Pan C."/>
            <person name="Northen T.R."/>
            <person name="Banfield J.F."/>
        </authorList>
    </citation>
    <scope>NUCLEOTIDE SEQUENCE [LARGE SCALE GENOMIC DNA]</scope>
    <source>
        <strain evidence="2">NP_2</strain>
    </source>
</reference>
<feature type="domain" description="Glycosyltransferase subfamily 4-like N-terminal" evidence="1">
    <location>
        <begin position="36"/>
        <end position="193"/>
    </location>
</feature>
<dbReference type="Pfam" id="PF13439">
    <property type="entry name" value="Glyco_transf_4"/>
    <property type="match status" value="1"/>
</dbReference>
<proteinExistence type="predicted"/>
<evidence type="ECO:0000259" key="1">
    <source>
        <dbReference type="Pfam" id="PF13439"/>
    </source>
</evidence>
<name>A0A537LDP3_9BACT</name>
<comment type="caution">
    <text evidence="2">The sequence shown here is derived from an EMBL/GenBank/DDBJ whole genome shotgun (WGS) entry which is preliminary data.</text>
</comment>
<organism evidence="2 3">
    <name type="scientific">Candidatus Segetimicrobium genomatis</name>
    <dbReference type="NCBI Taxonomy" id="2569760"/>
    <lineage>
        <taxon>Bacteria</taxon>
        <taxon>Bacillati</taxon>
        <taxon>Candidatus Sysuimicrobiota</taxon>
        <taxon>Candidatus Sysuimicrobiia</taxon>
        <taxon>Candidatus Sysuimicrobiales</taxon>
        <taxon>Candidatus Segetimicrobiaceae</taxon>
        <taxon>Candidatus Segetimicrobium</taxon>
    </lineage>
</organism>
<dbReference type="AlphaFoldDB" id="A0A537LDP3"/>
<sequence>MIGTVPAGLETHAPGRDGVRTDRIRVLQFLPNFALGGTERLTVSLARALDPVRFDVQFGCLRRWGELLGEVADRGIPIAEYEVARLHGVRAWRERLRFARHLRRERIQIVHTYNFYANAFAIPAARLAGAPVVVASIQDTGGYLTPLQQRAHRLVCRLAHRITVNAEAVRQYLIGDGFDPRKIVVIRQGIDLSKFPRRSGLSRFRQEWGLPPQAPLVGVVCRLVRLKGVEHFLEAAAMVVARLPQARFLVVGDHLLQKRDGAIVNDVAYRAELEQYAARLGLNDRVVFTGFRVDVPEILSDLAVFVLPSVGGEGLSNALLEAMAAGVPVVATDVGGNAEAVQDGMTGLIVPPGDAPALAAAITRLLHTQEVAVRFGAAGRMRVEQFFTDQRYASETGALYASLLDGAGRRGLLSTTPGGWGVMG</sequence>
<dbReference type="Gene3D" id="3.40.50.2000">
    <property type="entry name" value="Glycogen Phosphorylase B"/>
    <property type="match status" value="2"/>
</dbReference>
<dbReference type="Proteomes" id="UP000318661">
    <property type="component" value="Unassembled WGS sequence"/>
</dbReference>
<dbReference type="InterPro" id="IPR028098">
    <property type="entry name" value="Glyco_trans_4-like_N"/>
</dbReference>
<dbReference type="EMBL" id="VBAJ01000235">
    <property type="protein sequence ID" value="TMJ06138.1"/>
    <property type="molecule type" value="Genomic_DNA"/>
</dbReference>
<evidence type="ECO:0000313" key="2">
    <source>
        <dbReference type="EMBL" id="TMJ06138.1"/>
    </source>
</evidence>